<dbReference type="GO" id="GO:0004029">
    <property type="term" value="F:aldehyde dehydrogenase (NAD+) activity"/>
    <property type="evidence" value="ECO:0007669"/>
    <property type="project" value="TreeGrafter"/>
</dbReference>
<dbReference type="RefSeq" id="WP_094018225.1">
    <property type="nucleotide sequence ID" value="NZ_NMQW01000053.1"/>
</dbReference>
<reference evidence="2 3" key="1">
    <citation type="submission" date="2017-07" db="EMBL/GenBank/DDBJ databases">
        <title>Genome sequencing and assembly of Paenibacillus rigui.</title>
        <authorList>
            <person name="Mayilraj S."/>
        </authorList>
    </citation>
    <scope>NUCLEOTIDE SEQUENCE [LARGE SCALE GENOMIC DNA]</scope>
    <source>
        <strain evidence="2 3">JCM 16352</strain>
    </source>
</reference>
<evidence type="ECO:0000313" key="3">
    <source>
        <dbReference type="Proteomes" id="UP000215509"/>
    </source>
</evidence>
<dbReference type="Proteomes" id="UP000215509">
    <property type="component" value="Unassembled WGS sequence"/>
</dbReference>
<evidence type="ECO:0000259" key="1">
    <source>
        <dbReference type="Pfam" id="PF01370"/>
    </source>
</evidence>
<dbReference type="InterPro" id="IPR001509">
    <property type="entry name" value="Epimerase_deHydtase"/>
</dbReference>
<accession>A0A229UHN2</accession>
<evidence type="ECO:0000313" key="2">
    <source>
        <dbReference type="EMBL" id="OXM82922.1"/>
    </source>
</evidence>
<proteinExistence type="predicted"/>
<dbReference type="Gene3D" id="3.40.50.720">
    <property type="entry name" value="NAD(P)-binding Rossmann-like Domain"/>
    <property type="match status" value="1"/>
</dbReference>
<gene>
    <name evidence="2" type="ORF">CF651_28345</name>
</gene>
<dbReference type="InterPro" id="IPR036291">
    <property type="entry name" value="NAD(P)-bd_dom_sf"/>
</dbReference>
<dbReference type="PANTHER" id="PTHR48079">
    <property type="entry name" value="PROTEIN YEEZ"/>
    <property type="match status" value="1"/>
</dbReference>
<dbReference type="OrthoDB" id="9811743at2"/>
<comment type="caution">
    <text evidence="2">The sequence shown here is derived from an EMBL/GenBank/DDBJ whole genome shotgun (WGS) entry which is preliminary data.</text>
</comment>
<dbReference type="PANTHER" id="PTHR48079:SF6">
    <property type="entry name" value="NAD(P)-BINDING DOMAIN-CONTAINING PROTEIN-RELATED"/>
    <property type="match status" value="1"/>
</dbReference>
<keyword evidence="3" id="KW-1185">Reference proteome</keyword>
<protein>
    <submittedName>
        <fullName evidence="2">3-beta hydroxysteroid dehydrogenase</fullName>
    </submittedName>
</protein>
<sequence>MKALVTGGTGFLGRRLAVRLRDAGWEVTAMARQDGPRDMLHAEGIRFLQRDLRSSEQVNEACAGHDAVFHCGARSASWGMYRDFYETNVKGTEHVIGGCIRHGVERLIHVSTPSVCFGSAHRLNVRETDPLPARQASPYAATKLLAEEAVQRAAANGLGAVVIRPRAIFGPGDTSILPRLIAANAQRGVPLIDKGSALIDLTYVDNVVDALLLCQQAPAHCNGRIYHITNGEPMPFAEAAERLFRSLGQPLRAKPLPFAAAYAAAFLMEAAARLLPGDREPMLTRAVAGMIGRSQTLDISAARRDLGYHPGVSIDEGLNAYAAWWRERGRHGS</sequence>
<dbReference type="Pfam" id="PF01370">
    <property type="entry name" value="Epimerase"/>
    <property type="match status" value="1"/>
</dbReference>
<dbReference type="AlphaFoldDB" id="A0A229UHN2"/>
<feature type="domain" description="NAD-dependent epimerase/dehydratase" evidence="1">
    <location>
        <begin position="3"/>
        <end position="228"/>
    </location>
</feature>
<name>A0A229UHN2_9BACL</name>
<organism evidence="2 3">
    <name type="scientific">Paenibacillus rigui</name>
    <dbReference type="NCBI Taxonomy" id="554312"/>
    <lineage>
        <taxon>Bacteria</taxon>
        <taxon>Bacillati</taxon>
        <taxon>Bacillota</taxon>
        <taxon>Bacilli</taxon>
        <taxon>Bacillales</taxon>
        <taxon>Paenibacillaceae</taxon>
        <taxon>Paenibacillus</taxon>
    </lineage>
</organism>
<dbReference type="GO" id="GO:0005737">
    <property type="term" value="C:cytoplasm"/>
    <property type="evidence" value="ECO:0007669"/>
    <property type="project" value="TreeGrafter"/>
</dbReference>
<dbReference type="SUPFAM" id="SSF51735">
    <property type="entry name" value="NAD(P)-binding Rossmann-fold domains"/>
    <property type="match status" value="1"/>
</dbReference>
<dbReference type="InterPro" id="IPR051783">
    <property type="entry name" value="NAD(P)-dependent_oxidoreduct"/>
</dbReference>
<dbReference type="EMBL" id="NMQW01000053">
    <property type="protein sequence ID" value="OXM82922.1"/>
    <property type="molecule type" value="Genomic_DNA"/>
</dbReference>